<evidence type="ECO:0000256" key="5">
    <source>
        <dbReference type="SAM" id="Phobius"/>
    </source>
</evidence>
<comment type="subcellular location">
    <subcellularLocation>
        <location evidence="1">Membrane</location>
        <topology evidence="1">Multi-pass membrane protein</topology>
    </subcellularLocation>
</comment>
<dbReference type="Pfam" id="PF02535">
    <property type="entry name" value="Zip"/>
    <property type="match status" value="1"/>
</dbReference>
<dbReference type="GO" id="GO:0016020">
    <property type="term" value="C:membrane"/>
    <property type="evidence" value="ECO:0007669"/>
    <property type="project" value="UniProtKB-SubCell"/>
</dbReference>
<feature type="transmembrane region" description="Helical" evidence="5">
    <location>
        <begin position="225"/>
        <end position="246"/>
    </location>
</feature>
<dbReference type="EMBL" id="CADCVO010000082">
    <property type="protein sequence ID" value="CAA9472255.1"/>
    <property type="molecule type" value="Genomic_DNA"/>
</dbReference>
<accession>A0A6J4RIU1</accession>
<gene>
    <name evidence="6" type="ORF">AVDCRST_MAG13-559</name>
</gene>
<name>A0A6J4RIU1_9ACTN</name>
<proteinExistence type="predicted"/>
<protein>
    <submittedName>
        <fullName evidence="6">Integral membrane protein</fullName>
    </submittedName>
</protein>
<dbReference type="AlphaFoldDB" id="A0A6J4RIU1"/>
<feature type="non-terminal residue" evidence="6">
    <location>
        <position position="1"/>
    </location>
</feature>
<feature type="transmembrane region" description="Helical" evidence="5">
    <location>
        <begin position="134"/>
        <end position="154"/>
    </location>
</feature>
<evidence type="ECO:0000256" key="3">
    <source>
        <dbReference type="ARBA" id="ARBA00022989"/>
    </source>
</evidence>
<feature type="transmembrane region" description="Helical" evidence="5">
    <location>
        <begin position="48"/>
        <end position="69"/>
    </location>
</feature>
<reference evidence="6" key="1">
    <citation type="submission" date="2020-02" db="EMBL/GenBank/DDBJ databases">
        <authorList>
            <person name="Meier V. D."/>
        </authorList>
    </citation>
    <scope>NUCLEOTIDE SEQUENCE</scope>
    <source>
        <strain evidence="6">AVDCRST_MAG13</strain>
    </source>
</reference>
<keyword evidence="4 5" id="KW-0472">Membrane</keyword>
<evidence type="ECO:0000256" key="2">
    <source>
        <dbReference type="ARBA" id="ARBA00022692"/>
    </source>
</evidence>
<evidence type="ECO:0000256" key="1">
    <source>
        <dbReference type="ARBA" id="ARBA00004141"/>
    </source>
</evidence>
<dbReference type="InterPro" id="IPR003689">
    <property type="entry name" value="ZIP"/>
</dbReference>
<keyword evidence="3 5" id="KW-1133">Transmembrane helix</keyword>
<keyword evidence="2 5" id="KW-0812">Transmembrane</keyword>
<organism evidence="6">
    <name type="scientific">uncultured Solirubrobacteraceae bacterium</name>
    <dbReference type="NCBI Taxonomy" id="1162706"/>
    <lineage>
        <taxon>Bacteria</taxon>
        <taxon>Bacillati</taxon>
        <taxon>Actinomycetota</taxon>
        <taxon>Thermoleophilia</taxon>
        <taxon>Solirubrobacterales</taxon>
        <taxon>Solirubrobacteraceae</taxon>
        <taxon>environmental samples</taxon>
    </lineage>
</organism>
<feature type="transmembrane region" description="Helical" evidence="5">
    <location>
        <begin position="166"/>
        <end position="189"/>
    </location>
</feature>
<dbReference type="GO" id="GO:0046873">
    <property type="term" value="F:metal ion transmembrane transporter activity"/>
    <property type="evidence" value="ECO:0007669"/>
    <property type="project" value="InterPro"/>
</dbReference>
<evidence type="ECO:0000313" key="6">
    <source>
        <dbReference type="EMBL" id="CAA9472255.1"/>
    </source>
</evidence>
<feature type="transmembrane region" description="Helical" evidence="5">
    <location>
        <begin position="18"/>
        <end position="36"/>
    </location>
</feature>
<feature type="transmembrane region" description="Helical" evidence="5">
    <location>
        <begin position="196"/>
        <end position="213"/>
    </location>
</feature>
<sequence>GFIVGLIIGLLTSPPRRLIAAVVAFGSGVLVSALTFELMLEAFEKGSAPYVVAGFLLGATIYVAIDTLLERMAARSPRRTGRDAQDVEPGAHAIPESQEAATISGTALLVGTVLDGIPENAAIGISLRAEGEGLGLVLMAAVFLSNLPATISSAVGMRQEGRSRAYIIAVWGVVAVACTLSAIGGYALLRGLSPDMIAAMLALAAGGILAMLADTMMPEAFENGGPVVAMATAVGFLCAFLLSHYVGH</sequence>
<evidence type="ECO:0000256" key="4">
    <source>
        <dbReference type="ARBA" id="ARBA00023136"/>
    </source>
</evidence>